<keyword evidence="1" id="KW-0547">Nucleotide-binding</keyword>
<comment type="caution">
    <text evidence="3">The sequence shown here is derived from an EMBL/GenBank/DDBJ whole genome shotgun (WGS) entry which is preliminary data.</text>
</comment>
<keyword evidence="1" id="KW-0233">DNA recombination</keyword>
<gene>
    <name evidence="3" type="ORF">AVEN_184165_1</name>
</gene>
<feature type="non-terminal residue" evidence="3">
    <location>
        <position position="1"/>
    </location>
</feature>
<evidence type="ECO:0000313" key="3">
    <source>
        <dbReference type="EMBL" id="GBN70075.1"/>
    </source>
</evidence>
<dbReference type="Gene3D" id="3.40.50.300">
    <property type="entry name" value="P-loop containing nucleotide triphosphate hydrolases"/>
    <property type="match status" value="1"/>
</dbReference>
<sequence length="306" mass="34439">SDAKKGYKSIKEKFRWIANVFLNSNFMPAQEAAYHLLSLPLSKCSRKAIYINTSPREERARMLKTNAELRCLNEDSTEPGSTGENIYVLLCAPSGKAAFLIEGVTKGLPELSTEVTNTIRNKLFNTKLLIIDEISMVGSTLFSRVDSRLRQIKGVNKPFGGISVLVVGDLNQLPPVMDSPIFKMGKCSEFCELIEENPLWELFVFYELKEIMRQKDEFDFIEALNALTSGNMKEKQIEVIKSKELSASAAPRSAIRLHSENKCVDVYNEDKIRNHPGPEYISIAKDVILGKLAESTKERVLEGLKR</sequence>
<evidence type="ECO:0000256" key="1">
    <source>
        <dbReference type="RuleBase" id="RU363044"/>
    </source>
</evidence>
<dbReference type="GO" id="GO:0006310">
    <property type="term" value="P:DNA recombination"/>
    <property type="evidence" value="ECO:0007669"/>
    <property type="project" value="UniProtKB-KW"/>
</dbReference>
<keyword evidence="1" id="KW-0378">Hydrolase</keyword>
<comment type="catalytic activity">
    <reaction evidence="1">
        <text>ATP + H2O = ADP + phosphate + H(+)</text>
        <dbReference type="Rhea" id="RHEA:13065"/>
        <dbReference type="ChEBI" id="CHEBI:15377"/>
        <dbReference type="ChEBI" id="CHEBI:15378"/>
        <dbReference type="ChEBI" id="CHEBI:30616"/>
        <dbReference type="ChEBI" id="CHEBI:43474"/>
        <dbReference type="ChEBI" id="CHEBI:456216"/>
        <dbReference type="EC" id="5.6.2.3"/>
    </reaction>
</comment>
<dbReference type="AlphaFoldDB" id="A0A4Y2R448"/>
<dbReference type="GO" id="GO:0005524">
    <property type="term" value="F:ATP binding"/>
    <property type="evidence" value="ECO:0007669"/>
    <property type="project" value="UniProtKB-KW"/>
</dbReference>
<dbReference type="PANTHER" id="PTHR47642:SF5">
    <property type="entry name" value="ATP-DEPENDENT DNA HELICASE"/>
    <property type="match status" value="1"/>
</dbReference>
<dbReference type="PANTHER" id="PTHR47642">
    <property type="entry name" value="ATP-DEPENDENT DNA HELICASE"/>
    <property type="match status" value="1"/>
</dbReference>
<dbReference type="Pfam" id="PF05970">
    <property type="entry name" value="PIF1"/>
    <property type="match status" value="1"/>
</dbReference>
<dbReference type="GO" id="GO:0043139">
    <property type="term" value="F:5'-3' DNA helicase activity"/>
    <property type="evidence" value="ECO:0007669"/>
    <property type="project" value="UniProtKB-EC"/>
</dbReference>
<keyword evidence="4" id="KW-1185">Reference proteome</keyword>
<name>A0A4Y2R448_ARAVE</name>
<dbReference type="InterPro" id="IPR010285">
    <property type="entry name" value="DNA_helicase_pif1-like_DEAD"/>
</dbReference>
<feature type="domain" description="DNA helicase Pif1-like DEAD-box helicase" evidence="2">
    <location>
        <begin position="114"/>
        <end position="236"/>
    </location>
</feature>
<evidence type="ECO:0000313" key="4">
    <source>
        <dbReference type="Proteomes" id="UP000499080"/>
    </source>
</evidence>
<keyword evidence="1" id="KW-0067">ATP-binding</keyword>
<dbReference type="EMBL" id="BGPR01224956">
    <property type="protein sequence ID" value="GBN70075.1"/>
    <property type="molecule type" value="Genomic_DNA"/>
</dbReference>
<evidence type="ECO:0000259" key="2">
    <source>
        <dbReference type="Pfam" id="PF05970"/>
    </source>
</evidence>
<dbReference type="SUPFAM" id="SSF52540">
    <property type="entry name" value="P-loop containing nucleoside triphosphate hydrolases"/>
    <property type="match status" value="2"/>
</dbReference>
<proteinExistence type="inferred from homology"/>
<dbReference type="GO" id="GO:0016887">
    <property type="term" value="F:ATP hydrolysis activity"/>
    <property type="evidence" value="ECO:0007669"/>
    <property type="project" value="RHEA"/>
</dbReference>
<accession>A0A4Y2R448</accession>
<keyword evidence="1" id="KW-0347">Helicase</keyword>
<dbReference type="OrthoDB" id="6772302at2759"/>
<comment type="cofactor">
    <cofactor evidence="1">
        <name>Mg(2+)</name>
        <dbReference type="ChEBI" id="CHEBI:18420"/>
    </cofactor>
</comment>
<dbReference type="InterPro" id="IPR027417">
    <property type="entry name" value="P-loop_NTPase"/>
</dbReference>
<dbReference type="EC" id="5.6.2.3" evidence="1"/>
<dbReference type="GO" id="GO:0006281">
    <property type="term" value="P:DNA repair"/>
    <property type="evidence" value="ECO:0007669"/>
    <property type="project" value="UniProtKB-KW"/>
</dbReference>
<dbReference type="InterPro" id="IPR051055">
    <property type="entry name" value="PIF1_helicase"/>
</dbReference>
<dbReference type="Proteomes" id="UP000499080">
    <property type="component" value="Unassembled WGS sequence"/>
</dbReference>
<reference evidence="3 4" key="1">
    <citation type="journal article" date="2019" name="Sci. Rep.">
        <title>Orb-weaving spider Araneus ventricosus genome elucidates the spidroin gene catalogue.</title>
        <authorList>
            <person name="Kono N."/>
            <person name="Nakamura H."/>
            <person name="Ohtoshi R."/>
            <person name="Moran D.A.P."/>
            <person name="Shinohara A."/>
            <person name="Yoshida Y."/>
            <person name="Fujiwara M."/>
            <person name="Mori M."/>
            <person name="Tomita M."/>
            <person name="Arakawa K."/>
        </authorList>
    </citation>
    <scope>NUCLEOTIDE SEQUENCE [LARGE SCALE GENOMIC DNA]</scope>
</reference>
<protein>
    <recommendedName>
        <fullName evidence="1">ATP-dependent DNA helicase</fullName>
        <ecNumber evidence="1">5.6.2.3</ecNumber>
    </recommendedName>
</protein>
<keyword evidence="1" id="KW-0234">DNA repair</keyword>
<comment type="similarity">
    <text evidence="1">Belongs to the helicase family.</text>
</comment>
<organism evidence="3 4">
    <name type="scientific">Araneus ventricosus</name>
    <name type="common">Orbweaver spider</name>
    <name type="synonym">Epeira ventricosa</name>
    <dbReference type="NCBI Taxonomy" id="182803"/>
    <lineage>
        <taxon>Eukaryota</taxon>
        <taxon>Metazoa</taxon>
        <taxon>Ecdysozoa</taxon>
        <taxon>Arthropoda</taxon>
        <taxon>Chelicerata</taxon>
        <taxon>Arachnida</taxon>
        <taxon>Araneae</taxon>
        <taxon>Araneomorphae</taxon>
        <taxon>Entelegynae</taxon>
        <taxon>Araneoidea</taxon>
        <taxon>Araneidae</taxon>
        <taxon>Araneus</taxon>
    </lineage>
</organism>
<keyword evidence="1" id="KW-0227">DNA damage</keyword>
<dbReference type="GO" id="GO:0000723">
    <property type="term" value="P:telomere maintenance"/>
    <property type="evidence" value="ECO:0007669"/>
    <property type="project" value="InterPro"/>
</dbReference>